<dbReference type="SMART" id="SM00248">
    <property type="entry name" value="ANK"/>
    <property type="match status" value="2"/>
</dbReference>
<dbReference type="PANTHER" id="PTHR43283">
    <property type="entry name" value="BETA-LACTAMASE-RELATED"/>
    <property type="match status" value="1"/>
</dbReference>
<dbReference type="OrthoDB" id="9814204at2"/>
<evidence type="ECO:0000313" key="4">
    <source>
        <dbReference type="Proteomes" id="UP000221168"/>
    </source>
</evidence>
<feature type="repeat" description="ANK" evidence="1">
    <location>
        <begin position="117"/>
        <end position="149"/>
    </location>
</feature>
<protein>
    <recommendedName>
        <fullName evidence="2">Beta-lactamase-related domain-containing protein</fullName>
    </recommendedName>
</protein>
<keyword evidence="1" id="KW-0040">ANK repeat</keyword>
<dbReference type="EMBL" id="PDVP01000017">
    <property type="protein sequence ID" value="PHP65193.1"/>
    <property type="molecule type" value="Genomic_DNA"/>
</dbReference>
<dbReference type="InterPro" id="IPR036770">
    <property type="entry name" value="Ankyrin_rpt-contain_sf"/>
</dbReference>
<dbReference type="Pfam" id="PF00144">
    <property type="entry name" value="Beta-lactamase"/>
    <property type="match status" value="1"/>
</dbReference>
<dbReference type="PANTHER" id="PTHR43283:SF7">
    <property type="entry name" value="BETA-LACTAMASE-RELATED DOMAIN-CONTAINING PROTEIN"/>
    <property type="match status" value="1"/>
</dbReference>
<dbReference type="PROSITE" id="PS50297">
    <property type="entry name" value="ANK_REP_REGION"/>
    <property type="match status" value="2"/>
</dbReference>
<dbReference type="InterPro" id="IPR002110">
    <property type="entry name" value="Ankyrin_rpt"/>
</dbReference>
<dbReference type="Gene3D" id="1.25.40.20">
    <property type="entry name" value="Ankyrin repeat-containing domain"/>
    <property type="match status" value="2"/>
</dbReference>
<dbReference type="SUPFAM" id="SSF48403">
    <property type="entry name" value="Ankyrin repeat"/>
    <property type="match status" value="1"/>
</dbReference>
<dbReference type="SUPFAM" id="SSF56601">
    <property type="entry name" value="beta-lactamase/transpeptidase-like"/>
    <property type="match status" value="1"/>
</dbReference>
<evidence type="ECO:0000259" key="2">
    <source>
        <dbReference type="Pfam" id="PF00144"/>
    </source>
</evidence>
<gene>
    <name evidence="3" type="ORF">CSC94_19970</name>
</gene>
<dbReference type="InterPro" id="IPR001466">
    <property type="entry name" value="Beta-lactam-related"/>
</dbReference>
<evidence type="ECO:0000256" key="1">
    <source>
        <dbReference type="PROSITE-ProRule" id="PRU00023"/>
    </source>
</evidence>
<dbReference type="AlphaFoldDB" id="A0A2G1QI41"/>
<evidence type="ECO:0000313" key="3">
    <source>
        <dbReference type="EMBL" id="PHP65193.1"/>
    </source>
</evidence>
<dbReference type="PROSITE" id="PS50088">
    <property type="entry name" value="ANK_REPEAT"/>
    <property type="match status" value="2"/>
</dbReference>
<name>A0A2G1QI41_9HYPH</name>
<feature type="domain" description="Beta-lactamase-related" evidence="2">
    <location>
        <begin position="249"/>
        <end position="518"/>
    </location>
</feature>
<accession>A0A2G1QI41</accession>
<dbReference type="Proteomes" id="UP000221168">
    <property type="component" value="Unassembled WGS sequence"/>
</dbReference>
<dbReference type="InterPro" id="IPR050789">
    <property type="entry name" value="Diverse_Enzym_Activities"/>
</dbReference>
<feature type="repeat" description="ANK" evidence="1">
    <location>
        <begin position="84"/>
        <end position="116"/>
    </location>
</feature>
<dbReference type="Pfam" id="PF12796">
    <property type="entry name" value="Ank_2"/>
    <property type="match status" value="1"/>
</dbReference>
<organism evidence="3 4">
    <name type="scientific">Zhengella mangrovi</name>
    <dbReference type="NCBI Taxonomy" id="1982044"/>
    <lineage>
        <taxon>Bacteria</taxon>
        <taxon>Pseudomonadati</taxon>
        <taxon>Pseudomonadota</taxon>
        <taxon>Alphaproteobacteria</taxon>
        <taxon>Hyphomicrobiales</taxon>
        <taxon>Notoacmeibacteraceae</taxon>
        <taxon>Zhengella</taxon>
    </lineage>
</organism>
<comment type="caution">
    <text evidence="3">The sequence shown here is derived from an EMBL/GenBank/DDBJ whole genome shotgun (WGS) entry which is preliminary data.</text>
</comment>
<reference evidence="3 4" key="1">
    <citation type="submission" date="2017-10" db="EMBL/GenBank/DDBJ databases">
        <title>Sedimentibacterium mangrovi gen. nov., sp. nov., a novel member of family Phyllobacteriacea isolated from mangrove sediment.</title>
        <authorList>
            <person name="Liao H."/>
            <person name="Tian Y."/>
        </authorList>
    </citation>
    <scope>NUCLEOTIDE SEQUENCE [LARGE SCALE GENOMIC DNA]</scope>
    <source>
        <strain evidence="3 4">X9-2-2</strain>
    </source>
</reference>
<dbReference type="Gene3D" id="3.40.710.10">
    <property type="entry name" value="DD-peptidase/beta-lactamase superfamily"/>
    <property type="match status" value="1"/>
</dbReference>
<keyword evidence="4" id="KW-1185">Reference proteome</keyword>
<dbReference type="InterPro" id="IPR012338">
    <property type="entry name" value="Beta-lactam/transpept-like"/>
</dbReference>
<proteinExistence type="predicted"/>
<sequence>MSMRLCMSRLMRIMMYSAACPHDLTVRDMRLFALALFVLLSPVGVFADNTPPDMPLPMAVIQGDVAAVGRHIAAGTDLDKRDDFGSTPLTIAAVFGRPKVAAALLAAGADPALTDAQGSTPLHIAALLGRTEVVRNLLDAGADRYARSASGATAYDYAAAPLPEESLIFETLRGRLGFIGFRLDDAEVAAARPVIVQMLRPSSADLENVAFAPVEREDFVVSTPEAEGLDPMLVAEFYRDAEALPRLYSVLVVKNGKLVAERYFNEGGIDTPSLMQSVVKSYFSALVGVAHQRGCLPDPDQPVIKFFPELADRITDPRKLTITVRHLLQMRSGLPWEETDPALWETLIDEDNLKLLAEYALVNDPGRAFNYSNLSTRLLGVIVGRACDADLRSLAEDAIIGPIGGRLGDWARDPAGLYHPVLEATARTNAKFGLLYLEGGIANGRQVLTKDWVEASLANYSDDAWVTADRLTHAGRYFRDLGYGYQWWQADAGKRRVNFAWGHGGQLVVLVDDLDMVLVLTAYPAWLEHGGENWFHERSHLNLAGKFISLLP</sequence>